<protein>
    <recommendedName>
        <fullName evidence="3">Lipoprotein</fullName>
    </recommendedName>
</protein>
<evidence type="ECO:0000313" key="1">
    <source>
        <dbReference type="EMBL" id="GLQ74774.1"/>
    </source>
</evidence>
<accession>A0AAV5NWT4</accession>
<dbReference type="PROSITE" id="PS51257">
    <property type="entry name" value="PROKAR_LIPOPROTEIN"/>
    <property type="match status" value="1"/>
</dbReference>
<dbReference type="Proteomes" id="UP001156690">
    <property type="component" value="Unassembled WGS sequence"/>
</dbReference>
<evidence type="ECO:0008006" key="3">
    <source>
        <dbReference type="Google" id="ProtNLM"/>
    </source>
</evidence>
<name>A0AAV5NWT4_9VIBR</name>
<comment type="caution">
    <text evidence="1">The sequence shown here is derived from an EMBL/GenBank/DDBJ whole genome shotgun (WGS) entry which is preliminary data.</text>
</comment>
<proteinExistence type="predicted"/>
<dbReference type="AlphaFoldDB" id="A0AAV5NWT4"/>
<dbReference type="EMBL" id="BSNX01000063">
    <property type="protein sequence ID" value="GLQ74774.1"/>
    <property type="molecule type" value="Genomic_DNA"/>
</dbReference>
<evidence type="ECO:0000313" key="2">
    <source>
        <dbReference type="Proteomes" id="UP001156690"/>
    </source>
</evidence>
<keyword evidence="2" id="KW-1185">Reference proteome</keyword>
<dbReference type="RefSeq" id="WP_126607519.1">
    <property type="nucleotide sequence ID" value="NZ_AP025144.1"/>
</dbReference>
<organism evidence="1 2">
    <name type="scientific">Vibrio penaeicida</name>
    <dbReference type="NCBI Taxonomy" id="104609"/>
    <lineage>
        <taxon>Bacteria</taxon>
        <taxon>Pseudomonadati</taxon>
        <taxon>Pseudomonadota</taxon>
        <taxon>Gammaproteobacteria</taxon>
        <taxon>Vibrionales</taxon>
        <taxon>Vibrionaceae</taxon>
        <taxon>Vibrio</taxon>
    </lineage>
</organism>
<sequence>MLLRHSFVSKIVTISAPLLLIGCSSPMSTNSTQVDELEQIYEFNVVDKHIALKRSMGFIGDVNKHHKKSEFEVFYHPNESEFVAELLESAKTKGIDRHRISAKLKESGDTDSESRPLSDKAVSIVSRYTLVNEKQCESLHMGNAQNFHFGCAVEYNRVISLSQPLKGVK</sequence>
<gene>
    <name evidence="1" type="ORF">GCM10007932_41360</name>
</gene>
<reference evidence="2" key="1">
    <citation type="journal article" date="2019" name="Int. J. Syst. Evol. Microbiol.">
        <title>The Global Catalogue of Microorganisms (GCM) 10K type strain sequencing project: providing services to taxonomists for standard genome sequencing and annotation.</title>
        <authorList>
            <consortium name="The Broad Institute Genomics Platform"/>
            <consortium name="The Broad Institute Genome Sequencing Center for Infectious Disease"/>
            <person name="Wu L."/>
            <person name="Ma J."/>
        </authorList>
    </citation>
    <scope>NUCLEOTIDE SEQUENCE [LARGE SCALE GENOMIC DNA]</scope>
    <source>
        <strain evidence="2">NBRC 15640</strain>
    </source>
</reference>